<reference evidence="13 14" key="1">
    <citation type="submission" date="2020-06" db="EMBL/GenBank/DDBJ databases">
        <title>Rheinheimera sp. nov., a marine bacterium isolated from coastal.</title>
        <authorList>
            <person name="Yu Q."/>
            <person name="Qi Y."/>
            <person name="Pu J."/>
        </authorList>
    </citation>
    <scope>NUCLEOTIDE SEQUENCE [LARGE SCALE GENOMIC DNA]</scope>
    <source>
        <strain evidence="13 14">YQF-2</strain>
    </source>
</reference>
<evidence type="ECO:0000256" key="3">
    <source>
        <dbReference type="ARBA" id="ARBA00022452"/>
    </source>
</evidence>
<evidence type="ECO:0000256" key="2">
    <source>
        <dbReference type="ARBA" id="ARBA00022448"/>
    </source>
</evidence>
<feature type="domain" description="TonB-dependent receptor-like beta-barrel" evidence="11">
    <location>
        <begin position="405"/>
        <end position="918"/>
    </location>
</feature>
<keyword evidence="14" id="KW-1185">Reference proteome</keyword>
<evidence type="ECO:0000313" key="14">
    <source>
        <dbReference type="Proteomes" id="UP000523161"/>
    </source>
</evidence>
<comment type="caution">
    <text evidence="13">The sequence shown here is derived from an EMBL/GenBank/DDBJ whole genome shotgun (WGS) entry which is preliminary data.</text>
</comment>
<evidence type="ECO:0000256" key="8">
    <source>
        <dbReference type="PROSITE-ProRule" id="PRU01360"/>
    </source>
</evidence>
<gene>
    <name evidence="13" type="ORF">HRH59_19025</name>
</gene>
<evidence type="ECO:0000256" key="9">
    <source>
        <dbReference type="RuleBase" id="RU003357"/>
    </source>
</evidence>
<evidence type="ECO:0000256" key="6">
    <source>
        <dbReference type="ARBA" id="ARBA00023136"/>
    </source>
</evidence>
<proteinExistence type="inferred from homology"/>
<feature type="chain" id="PRO_5031558629" evidence="10">
    <location>
        <begin position="31"/>
        <end position="952"/>
    </location>
</feature>
<dbReference type="PANTHER" id="PTHR47234:SF2">
    <property type="entry name" value="TONB-DEPENDENT RECEPTOR"/>
    <property type="match status" value="1"/>
</dbReference>
<dbReference type="InterPro" id="IPR012910">
    <property type="entry name" value="Plug_dom"/>
</dbReference>
<keyword evidence="10" id="KW-0732">Signal</keyword>
<name>A0A7Y5AU63_9GAMM</name>
<dbReference type="AlphaFoldDB" id="A0A7Y5AU63"/>
<keyword evidence="7 8" id="KW-0998">Cell outer membrane</keyword>
<keyword evidence="5 9" id="KW-0798">TonB box</keyword>
<evidence type="ECO:0000313" key="13">
    <source>
        <dbReference type="EMBL" id="NRQ44636.1"/>
    </source>
</evidence>
<dbReference type="RefSeq" id="WP_173502842.1">
    <property type="nucleotide sequence ID" value="NZ_JABSOD010000040.1"/>
</dbReference>
<feature type="signal peptide" evidence="10">
    <location>
        <begin position="1"/>
        <end position="30"/>
    </location>
</feature>
<keyword evidence="6 8" id="KW-0472">Membrane</keyword>
<keyword evidence="4 8" id="KW-0812">Transmembrane</keyword>
<protein>
    <submittedName>
        <fullName evidence="13">TonB-dependent receptor</fullName>
    </submittedName>
</protein>
<dbReference type="Pfam" id="PF07715">
    <property type="entry name" value="Plug"/>
    <property type="match status" value="1"/>
</dbReference>
<comment type="subcellular location">
    <subcellularLocation>
        <location evidence="1 8">Cell outer membrane</location>
        <topology evidence="1 8">Multi-pass membrane protein</topology>
    </subcellularLocation>
</comment>
<dbReference type="Gene3D" id="2.40.170.20">
    <property type="entry name" value="TonB-dependent receptor, beta-barrel domain"/>
    <property type="match status" value="1"/>
</dbReference>
<dbReference type="Proteomes" id="UP000523161">
    <property type="component" value="Unassembled WGS sequence"/>
</dbReference>
<dbReference type="Pfam" id="PF00593">
    <property type="entry name" value="TonB_dep_Rec_b-barrel"/>
    <property type="match status" value="1"/>
</dbReference>
<dbReference type="SUPFAM" id="SSF56935">
    <property type="entry name" value="Porins"/>
    <property type="match status" value="1"/>
</dbReference>
<dbReference type="InterPro" id="IPR039426">
    <property type="entry name" value="TonB-dep_rcpt-like"/>
</dbReference>
<dbReference type="InterPro" id="IPR037066">
    <property type="entry name" value="Plug_dom_sf"/>
</dbReference>
<sequence>MKKNKLTAAMRYALLASPLALYSVIGTATAAEQEEVQRVERIEVTGSRIKRIGEMAPTPVTVITGDNLVSAGVVNVADLLHKMPNTLVGLSPETTNNSVFASGLNNTDLRGLGASRTLVLVNGRRFVAGAPGSSAVDLNNIPTAMVERIEITTGGASAVYGSDAVAGVVNIITKKTFDGVSVDVSTTRPTQSGGEEEYASLTFGSDVGKATFVTNLSFSKQGQISFMDRDYLRDAPIAVENPDFVADDPNSPQRVVWGYGEQVLAAYSKTGTFVSGGTRYSFADDGTVRPMQLGEALPPLVGGRVDYLGGEGYSFAENSFMRTPLERINFVTNMNYEISDNHSMSMELNLSRSQAYGESSPAFMQYRVKADNALLSPAAQQLVQAATTVNTSGVSVGPVMGYLASDFGNRQYSQDRTLARISLGFEGYLTDNWSYDIYAATGRVQADTEWYGEMFEQRFYDAIDAVVDTNGDIVCRDNIARANGCLPLNIYGRGIYDQDAYDWVSTDAIRRASISQSVVSATLSGDLYELPAGFIAAAFSAEYRKEAADSLPDPAMRAGLLFNNQSQPLKGSFDVAEVSAELSVPLLADVAFAKTLTFETAVRFMDYSTSGNDSAWKLGLNWEVNDELRVRLNTAKSVRAPNIGELYNPRSQTFRSMTDPCAVSQRDGLNSQYKETILANCAAAGVPADFEPSTEWKGSTRPGFIVGNPDLTNEVAKDITIGFVYTPAFLDGFGLTVDYWKFELTDVINSFDGPDVLKYCYQSSSLDNQFCPLLERDADTFEVTNYFEKPFNSASRNVEGVDLEASYRFGTEVGDFNLRLISTYTSKYNTNPTGFADDLIDELGEMKRPEWKHRFTTEYSYNDFSAVLSMNHRSATVTSNDWSPKANNYNDIPSYTVFDLTARYNLTDALQVRGGVLNMFDRNPPRLPSAYNNGEAFDVIGQRVTLGVNYQF</sequence>
<feature type="domain" description="TonB-dependent receptor plug" evidence="12">
    <location>
        <begin position="56"/>
        <end position="168"/>
    </location>
</feature>
<evidence type="ECO:0000256" key="10">
    <source>
        <dbReference type="SAM" id="SignalP"/>
    </source>
</evidence>
<evidence type="ECO:0000256" key="1">
    <source>
        <dbReference type="ARBA" id="ARBA00004571"/>
    </source>
</evidence>
<dbReference type="InterPro" id="IPR036942">
    <property type="entry name" value="Beta-barrel_TonB_sf"/>
</dbReference>
<comment type="similarity">
    <text evidence="8 9">Belongs to the TonB-dependent receptor family.</text>
</comment>
<evidence type="ECO:0000259" key="11">
    <source>
        <dbReference type="Pfam" id="PF00593"/>
    </source>
</evidence>
<keyword evidence="3 8" id="KW-1134">Transmembrane beta strand</keyword>
<dbReference type="InterPro" id="IPR000531">
    <property type="entry name" value="Beta-barrel_TonB"/>
</dbReference>
<evidence type="ECO:0000256" key="7">
    <source>
        <dbReference type="ARBA" id="ARBA00023237"/>
    </source>
</evidence>
<dbReference type="GO" id="GO:0009279">
    <property type="term" value="C:cell outer membrane"/>
    <property type="evidence" value="ECO:0007669"/>
    <property type="project" value="UniProtKB-SubCell"/>
</dbReference>
<keyword evidence="13" id="KW-0675">Receptor</keyword>
<dbReference type="PROSITE" id="PS52016">
    <property type="entry name" value="TONB_DEPENDENT_REC_3"/>
    <property type="match status" value="1"/>
</dbReference>
<keyword evidence="2 8" id="KW-0813">Transport</keyword>
<dbReference type="EMBL" id="JABSOD010000040">
    <property type="protein sequence ID" value="NRQ44636.1"/>
    <property type="molecule type" value="Genomic_DNA"/>
</dbReference>
<evidence type="ECO:0000256" key="4">
    <source>
        <dbReference type="ARBA" id="ARBA00022692"/>
    </source>
</evidence>
<dbReference type="PANTHER" id="PTHR47234">
    <property type="match status" value="1"/>
</dbReference>
<accession>A0A7Y5AU63</accession>
<evidence type="ECO:0000259" key="12">
    <source>
        <dbReference type="Pfam" id="PF07715"/>
    </source>
</evidence>
<dbReference type="Gene3D" id="2.170.130.10">
    <property type="entry name" value="TonB-dependent receptor, plug domain"/>
    <property type="match status" value="1"/>
</dbReference>
<organism evidence="13 14">
    <name type="scientific">Rheinheimera lutimaris</name>
    <dbReference type="NCBI Taxonomy" id="2740584"/>
    <lineage>
        <taxon>Bacteria</taxon>
        <taxon>Pseudomonadati</taxon>
        <taxon>Pseudomonadota</taxon>
        <taxon>Gammaproteobacteria</taxon>
        <taxon>Chromatiales</taxon>
        <taxon>Chromatiaceae</taxon>
        <taxon>Rheinheimera</taxon>
    </lineage>
</organism>
<evidence type="ECO:0000256" key="5">
    <source>
        <dbReference type="ARBA" id="ARBA00023077"/>
    </source>
</evidence>